<keyword evidence="6 12" id="KW-0227">DNA damage</keyword>
<evidence type="ECO:0000259" key="13">
    <source>
        <dbReference type="Pfam" id="PF14815"/>
    </source>
</evidence>
<dbReference type="GO" id="GO:0034039">
    <property type="term" value="F:8-oxo-7,8-dihydroguanine DNA N-glycosylase activity"/>
    <property type="evidence" value="ECO:0007669"/>
    <property type="project" value="TreeGrafter"/>
</dbReference>
<keyword evidence="5" id="KW-0479">Metal-binding</keyword>
<dbReference type="GO" id="GO:0051539">
    <property type="term" value="F:4 iron, 4 sulfur cluster binding"/>
    <property type="evidence" value="ECO:0007669"/>
    <property type="project" value="UniProtKB-UniRule"/>
</dbReference>
<dbReference type="Gene3D" id="3.90.79.10">
    <property type="entry name" value="Nucleoside Triphosphate Pyrophosphohydrolase"/>
    <property type="match status" value="1"/>
</dbReference>
<dbReference type="PANTHER" id="PTHR42944">
    <property type="entry name" value="ADENINE DNA GLYCOSYLASE"/>
    <property type="match status" value="1"/>
</dbReference>
<keyword evidence="8 12" id="KW-0408">Iron</keyword>
<dbReference type="AlphaFoldDB" id="A0A8E0S0I0"/>
<keyword evidence="7" id="KW-0378">Hydrolase</keyword>
<keyword evidence="9" id="KW-0411">Iron-sulfur</keyword>
<proteinExistence type="inferred from homology"/>
<name>A0A8E0S0I0_9TREM</name>
<dbReference type="GO" id="GO:0035485">
    <property type="term" value="F:adenine/guanine mispair binding"/>
    <property type="evidence" value="ECO:0007669"/>
    <property type="project" value="TreeGrafter"/>
</dbReference>
<dbReference type="InterPro" id="IPR023170">
    <property type="entry name" value="HhH_base_excis_C"/>
</dbReference>
<dbReference type="GO" id="GO:0005634">
    <property type="term" value="C:nucleus"/>
    <property type="evidence" value="ECO:0007669"/>
    <property type="project" value="TreeGrafter"/>
</dbReference>
<evidence type="ECO:0000256" key="1">
    <source>
        <dbReference type="ARBA" id="ARBA00000843"/>
    </source>
</evidence>
<comment type="function">
    <text evidence="12">Adenine glycosylase active on G-A mispairs.</text>
</comment>
<accession>A0A8E0S0I0</accession>
<evidence type="ECO:0000256" key="12">
    <source>
        <dbReference type="RuleBase" id="RU365096"/>
    </source>
</evidence>
<evidence type="ECO:0000256" key="11">
    <source>
        <dbReference type="ARBA" id="ARBA00023295"/>
    </source>
</evidence>
<keyword evidence="11 12" id="KW-0326">Glycosidase</keyword>
<sequence length="263" mass="29279">MTTELSARAFFYSQRVPVLDGNVIRVLTRVRRIGAPIQLATTNTLLWELADHLVDPKRPGDFNQSLMELGAILCTPKQPSCSVCPLGAIEACMAYTETWLQLLASFVLICSLGVTNFPVKLSKRPQREETTVVIVVHALRCGNPHFLLFQRPKKGLLAGLWEFPGETVTVSSEPSSKTTELQDKARLSVMNRIKSAVKNIRADTDNLKSIGQIVHLFSHIRMTYDIHVLNCEFLDEPDFGRWVSAAEFADSPVSTAARKVKSL</sequence>
<evidence type="ECO:0000313" key="15">
    <source>
        <dbReference type="Proteomes" id="UP000728185"/>
    </source>
</evidence>
<dbReference type="GO" id="GO:0046872">
    <property type="term" value="F:metal ion binding"/>
    <property type="evidence" value="ECO:0007669"/>
    <property type="project" value="UniProtKB-UniRule"/>
</dbReference>
<dbReference type="PANTHER" id="PTHR42944:SF1">
    <property type="entry name" value="ADENINE DNA GLYCOSYLASE"/>
    <property type="match status" value="1"/>
</dbReference>
<evidence type="ECO:0000256" key="10">
    <source>
        <dbReference type="ARBA" id="ARBA00023204"/>
    </source>
</evidence>
<gene>
    <name evidence="14" type="ORF">FBUS_03150</name>
</gene>
<dbReference type="Gene3D" id="1.10.1670.10">
    <property type="entry name" value="Helix-hairpin-Helix base-excision DNA repair enzymes (C-terminal)"/>
    <property type="match status" value="1"/>
</dbReference>
<dbReference type="GO" id="GO:0000701">
    <property type="term" value="F:purine-specific mismatch base pair DNA N-glycosylase activity"/>
    <property type="evidence" value="ECO:0007669"/>
    <property type="project" value="UniProtKB-EC"/>
</dbReference>
<dbReference type="GO" id="GO:0006298">
    <property type="term" value="P:mismatch repair"/>
    <property type="evidence" value="ECO:0007669"/>
    <property type="project" value="TreeGrafter"/>
</dbReference>
<dbReference type="SUPFAM" id="SSF48150">
    <property type="entry name" value="DNA-glycosylase"/>
    <property type="match status" value="1"/>
</dbReference>
<evidence type="ECO:0000256" key="9">
    <source>
        <dbReference type="ARBA" id="ARBA00023014"/>
    </source>
</evidence>
<dbReference type="InterPro" id="IPR015797">
    <property type="entry name" value="NUDIX_hydrolase-like_dom_sf"/>
</dbReference>
<reference evidence="14" key="1">
    <citation type="submission" date="2019-05" db="EMBL/GenBank/DDBJ databases">
        <title>Annotation for the trematode Fasciolopsis buski.</title>
        <authorList>
            <person name="Choi Y.-J."/>
        </authorList>
    </citation>
    <scope>NUCLEOTIDE SEQUENCE</scope>
    <source>
        <strain evidence="14">HT</strain>
        <tissue evidence="14">Whole worm</tissue>
    </source>
</reference>
<dbReference type="CDD" id="cd03431">
    <property type="entry name" value="NUDIX_DNA_Glycosylase_C-MutY"/>
    <property type="match status" value="1"/>
</dbReference>
<comment type="caution">
    <text evidence="14">The sequence shown here is derived from an EMBL/GenBank/DDBJ whole genome shotgun (WGS) entry which is preliminary data.</text>
</comment>
<dbReference type="InterPro" id="IPR029119">
    <property type="entry name" value="MutY_C"/>
</dbReference>
<evidence type="ECO:0000256" key="5">
    <source>
        <dbReference type="ARBA" id="ARBA00022723"/>
    </source>
</evidence>
<evidence type="ECO:0000313" key="14">
    <source>
        <dbReference type="EMBL" id="KAA0195721.1"/>
    </source>
</evidence>
<dbReference type="Proteomes" id="UP000728185">
    <property type="component" value="Unassembled WGS sequence"/>
</dbReference>
<comment type="catalytic activity">
    <reaction evidence="1 12">
        <text>Hydrolyzes free adenine bases from 7,8-dihydro-8-oxoguanine:adenine mismatched double-stranded DNA, leaving an apurinic site.</text>
        <dbReference type="EC" id="3.2.2.31"/>
    </reaction>
</comment>
<evidence type="ECO:0000256" key="8">
    <source>
        <dbReference type="ARBA" id="ARBA00023004"/>
    </source>
</evidence>
<evidence type="ECO:0000256" key="2">
    <source>
        <dbReference type="ARBA" id="ARBA00012045"/>
    </source>
</evidence>
<dbReference type="GO" id="GO:0032357">
    <property type="term" value="F:oxidized purine DNA binding"/>
    <property type="evidence" value="ECO:0007669"/>
    <property type="project" value="TreeGrafter"/>
</dbReference>
<dbReference type="InterPro" id="IPR044298">
    <property type="entry name" value="MIG/MutY"/>
</dbReference>
<dbReference type="Pfam" id="PF14815">
    <property type="entry name" value="NUDIX_4"/>
    <property type="match status" value="1"/>
</dbReference>
<dbReference type="GO" id="GO:0006284">
    <property type="term" value="P:base-excision repair"/>
    <property type="evidence" value="ECO:0007669"/>
    <property type="project" value="UniProtKB-UniRule"/>
</dbReference>
<evidence type="ECO:0000256" key="3">
    <source>
        <dbReference type="ARBA" id="ARBA00022023"/>
    </source>
</evidence>
<dbReference type="SUPFAM" id="SSF55811">
    <property type="entry name" value="Nudix"/>
    <property type="match status" value="1"/>
</dbReference>
<dbReference type="OrthoDB" id="10248838at2759"/>
<feature type="domain" description="Adenine DNA glycosylase C-terminal" evidence="13">
    <location>
        <begin position="136"/>
        <end position="260"/>
    </location>
</feature>
<dbReference type="InterPro" id="IPR011257">
    <property type="entry name" value="DNA_glycosylase"/>
</dbReference>
<organism evidence="14 15">
    <name type="scientific">Fasciolopsis buskii</name>
    <dbReference type="NCBI Taxonomy" id="27845"/>
    <lineage>
        <taxon>Eukaryota</taxon>
        <taxon>Metazoa</taxon>
        <taxon>Spiralia</taxon>
        <taxon>Lophotrochozoa</taxon>
        <taxon>Platyhelminthes</taxon>
        <taxon>Trematoda</taxon>
        <taxon>Digenea</taxon>
        <taxon>Plagiorchiida</taxon>
        <taxon>Echinostomata</taxon>
        <taxon>Echinostomatoidea</taxon>
        <taxon>Fasciolidae</taxon>
        <taxon>Fasciolopsis</taxon>
    </lineage>
</organism>
<comment type="similarity">
    <text evidence="12">Belongs to the Nth/MutY family.</text>
</comment>
<evidence type="ECO:0000256" key="4">
    <source>
        <dbReference type="ARBA" id="ARBA00022485"/>
    </source>
</evidence>
<dbReference type="EC" id="3.2.2.31" evidence="2 12"/>
<keyword evidence="15" id="KW-1185">Reference proteome</keyword>
<comment type="cofactor">
    <cofactor evidence="12">
        <name>[4Fe-4S] cluster</name>
        <dbReference type="ChEBI" id="CHEBI:49883"/>
    </cofactor>
    <text evidence="12">Binds 1 [4Fe-4S] cluster.</text>
</comment>
<evidence type="ECO:0000256" key="7">
    <source>
        <dbReference type="ARBA" id="ARBA00022801"/>
    </source>
</evidence>
<keyword evidence="4" id="KW-0004">4Fe-4S</keyword>
<keyword evidence="10" id="KW-0234">DNA repair</keyword>
<evidence type="ECO:0000256" key="6">
    <source>
        <dbReference type="ARBA" id="ARBA00022763"/>
    </source>
</evidence>
<dbReference type="EMBL" id="LUCM01003486">
    <property type="protein sequence ID" value="KAA0195721.1"/>
    <property type="molecule type" value="Genomic_DNA"/>
</dbReference>
<protein>
    <recommendedName>
        <fullName evidence="3 12">Adenine DNA glycosylase</fullName>
        <ecNumber evidence="2 12">3.2.2.31</ecNumber>
    </recommendedName>
</protein>